<evidence type="ECO:0000259" key="4">
    <source>
        <dbReference type="Pfam" id="PF01494"/>
    </source>
</evidence>
<dbReference type="Pfam" id="PF01494">
    <property type="entry name" value="FAD_binding_3"/>
    <property type="match status" value="2"/>
</dbReference>
<evidence type="ECO:0000256" key="1">
    <source>
        <dbReference type="ARBA" id="ARBA00022630"/>
    </source>
</evidence>
<dbReference type="PRINTS" id="PR00420">
    <property type="entry name" value="RNGMNOXGNASE"/>
</dbReference>
<dbReference type="InterPro" id="IPR002938">
    <property type="entry name" value="FAD-bd"/>
</dbReference>
<dbReference type="Proteomes" id="UP000218811">
    <property type="component" value="Unassembled WGS sequence"/>
</dbReference>
<dbReference type="AlphaFoldDB" id="A0A2H3JDH9"/>
<feature type="domain" description="FAD-binding" evidence="4">
    <location>
        <begin position="309"/>
        <end position="377"/>
    </location>
</feature>
<dbReference type="Gene3D" id="3.50.50.60">
    <property type="entry name" value="FAD/NAD(P)-binding domain"/>
    <property type="match status" value="1"/>
</dbReference>
<evidence type="ECO:0000256" key="3">
    <source>
        <dbReference type="ARBA" id="ARBA00023002"/>
    </source>
</evidence>
<dbReference type="STRING" id="742152.A0A2H3JDH9"/>
<dbReference type="SUPFAM" id="SSF51905">
    <property type="entry name" value="FAD/NAD(P)-binding domain"/>
    <property type="match status" value="1"/>
</dbReference>
<keyword evidence="5" id="KW-0503">Monooxygenase</keyword>
<evidence type="ECO:0000256" key="2">
    <source>
        <dbReference type="ARBA" id="ARBA00022827"/>
    </source>
</evidence>
<gene>
    <name evidence="5" type="ORF">WOLCODRAFT_155411</name>
</gene>
<reference evidence="5 6" key="1">
    <citation type="journal article" date="2012" name="Science">
        <title>The Paleozoic origin of enzymatic lignin decomposition reconstructed from 31 fungal genomes.</title>
        <authorList>
            <person name="Floudas D."/>
            <person name="Binder M."/>
            <person name="Riley R."/>
            <person name="Barry K."/>
            <person name="Blanchette R.A."/>
            <person name="Henrissat B."/>
            <person name="Martinez A.T."/>
            <person name="Otillar R."/>
            <person name="Spatafora J.W."/>
            <person name="Yadav J.S."/>
            <person name="Aerts A."/>
            <person name="Benoit I."/>
            <person name="Boyd A."/>
            <person name="Carlson A."/>
            <person name="Copeland A."/>
            <person name="Coutinho P.M."/>
            <person name="de Vries R.P."/>
            <person name="Ferreira P."/>
            <person name="Findley K."/>
            <person name="Foster B."/>
            <person name="Gaskell J."/>
            <person name="Glotzer D."/>
            <person name="Gorecki P."/>
            <person name="Heitman J."/>
            <person name="Hesse C."/>
            <person name="Hori C."/>
            <person name="Igarashi K."/>
            <person name="Jurgens J.A."/>
            <person name="Kallen N."/>
            <person name="Kersten P."/>
            <person name="Kohler A."/>
            <person name="Kuees U."/>
            <person name="Kumar T.K.A."/>
            <person name="Kuo A."/>
            <person name="LaButti K."/>
            <person name="Larrondo L.F."/>
            <person name="Lindquist E."/>
            <person name="Ling A."/>
            <person name="Lombard V."/>
            <person name="Lucas S."/>
            <person name="Lundell T."/>
            <person name="Martin R."/>
            <person name="McLaughlin D.J."/>
            <person name="Morgenstern I."/>
            <person name="Morin E."/>
            <person name="Murat C."/>
            <person name="Nagy L.G."/>
            <person name="Nolan M."/>
            <person name="Ohm R.A."/>
            <person name="Patyshakuliyeva A."/>
            <person name="Rokas A."/>
            <person name="Ruiz-Duenas F.J."/>
            <person name="Sabat G."/>
            <person name="Salamov A."/>
            <person name="Samejima M."/>
            <person name="Schmutz J."/>
            <person name="Slot J.C."/>
            <person name="St John F."/>
            <person name="Stenlid J."/>
            <person name="Sun H."/>
            <person name="Sun S."/>
            <person name="Syed K."/>
            <person name="Tsang A."/>
            <person name="Wiebenga A."/>
            <person name="Young D."/>
            <person name="Pisabarro A."/>
            <person name="Eastwood D.C."/>
            <person name="Martin F."/>
            <person name="Cullen D."/>
            <person name="Grigoriev I.V."/>
            <person name="Hibbett D.S."/>
        </authorList>
    </citation>
    <scope>NUCLEOTIDE SEQUENCE [LARGE SCALE GENOMIC DNA]</scope>
    <source>
        <strain evidence="5 6">MD-104</strain>
    </source>
</reference>
<dbReference type="GO" id="GO:0044550">
    <property type="term" value="P:secondary metabolite biosynthetic process"/>
    <property type="evidence" value="ECO:0007669"/>
    <property type="project" value="TreeGrafter"/>
</dbReference>
<dbReference type="GO" id="GO:0071949">
    <property type="term" value="F:FAD binding"/>
    <property type="evidence" value="ECO:0007669"/>
    <property type="project" value="InterPro"/>
</dbReference>
<name>A0A2H3JDH9_WOLCO</name>
<evidence type="ECO:0000313" key="6">
    <source>
        <dbReference type="Proteomes" id="UP000218811"/>
    </source>
</evidence>
<sequence length="454" mass="49398">MSEAKFKVAIVGAGIGGLVFALSLHRFNANVDVDIYEAAAEFTEVGAGVGVWPRAWELLKDLGLADELAAVSEKAPGSWLYRKADQREGIPFNEVNDRVAFTTFYRAEFQSVLAKHLPAGYNIYFSKRLTSYAEIESGKIRLEFKDKSSATCDVLVGCDGIKSAVRNAMFRHLAAIATANGDDAAAADLTEKATPQWTGVLAYRGVFPAKALREVRADHVALERPLLSFGKHKLVATYPVSQGRLINFAAYVSNTSLEGTSYGPVWVRKSSKDEFASDFSMFEVQMKELLECVDTVNLWAIHVLPPLPTYVSGRVAILGDAAHAMTPFQGSGAGQGAEDGYILAAILSHPAVTARNVENALKAYDAVRRPISQEVSRISWKNLRLYALQTTGLEKLSEEASASGAVPVSKLEEVGRELCAAFEWVKFATFAQDRDTALEMLEKELLQADGGGHH</sequence>
<dbReference type="GO" id="GO:0004497">
    <property type="term" value="F:monooxygenase activity"/>
    <property type="evidence" value="ECO:0007669"/>
    <property type="project" value="UniProtKB-KW"/>
</dbReference>
<feature type="domain" description="FAD-binding" evidence="4">
    <location>
        <begin position="6"/>
        <end position="169"/>
    </location>
</feature>
<proteinExistence type="predicted"/>
<dbReference type="InterPro" id="IPR036188">
    <property type="entry name" value="FAD/NAD-bd_sf"/>
</dbReference>
<evidence type="ECO:0000313" key="5">
    <source>
        <dbReference type="EMBL" id="PCH34754.1"/>
    </source>
</evidence>
<protein>
    <submittedName>
        <fullName evidence="5">Salicylate 1-monooxygenase</fullName>
    </submittedName>
</protein>
<organism evidence="5 6">
    <name type="scientific">Wolfiporia cocos (strain MD-104)</name>
    <name type="common">Brown rot fungus</name>
    <dbReference type="NCBI Taxonomy" id="742152"/>
    <lineage>
        <taxon>Eukaryota</taxon>
        <taxon>Fungi</taxon>
        <taxon>Dikarya</taxon>
        <taxon>Basidiomycota</taxon>
        <taxon>Agaricomycotina</taxon>
        <taxon>Agaricomycetes</taxon>
        <taxon>Polyporales</taxon>
        <taxon>Phaeolaceae</taxon>
        <taxon>Wolfiporia</taxon>
    </lineage>
</organism>
<keyword evidence="6" id="KW-1185">Reference proteome</keyword>
<dbReference type="InterPro" id="IPR051104">
    <property type="entry name" value="FAD_monoxygenase"/>
</dbReference>
<keyword evidence="1" id="KW-0285">Flavoprotein</keyword>
<dbReference type="EMBL" id="KB467832">
    <property type="protein sequence ID" value="PCH34754.1"/>
    <property type="molecule type" value="Genomic_DNA"/>
</dbReference>
<dbReference type="OrthoDB" id="417877at2759"/>
<dbReference type="OMA" id="HECHYLP"/>
<dbReference type="PANTHER" id="PTHR46720:SF3">
    <property type="entry name" value="FAD-BINDING DOMAIN-CONTAINING PROTEIN-RELATED"/>
    <property type="match status" value="1"/>
</dbReference>
<dbReference type="PANTHER" id="PTHR46720">
    <property type="entry name" value="HYDROXYLASE, PUTATIVE (AFU_ORTHOLOGUE AFUA_3G01460)-RELATED"/>
    <property type="match status" value="1"/>
</dbReference>
<dbReference type="SUPFAM" id="SSF54373">
    <property type="entry name" value="FAD-linked reductases, C-terminal domain"/>
    <property type="match status" value="1"/>
</dbReference>
<keyword evidence="2" id="KW-0274">FAD</keyword>
<keyword evidence="3" id="KW-0560">Oxidoreductase</keyword>
<accession>A0A2H3JDH9</accession>